<dbReference type="Proteomes" id="UP001596145">
    <property type="component" value="Unassembled WGS sequence"/>
</dbReference>
<keyword evidence="1" id="KW-1133">Transmembrane helix</keyword>
<keyword evidence="3" id="KW-1185">Reference proteome</keyword>
<keyword evidence="1" id="KW-0812">Transmembrane</keyword>
<accession>A0ABD5QMM3</accession>
<proteinExistence type="predicted"/>
<dbReference type="RefSeq" id="WP_122103927.1">
    <property type="nucleotide sequence ID" value="NZ_JBHSKV010000001.1"/>
</dbReference>
<evidence type="ECO:0000313" key="2">
    <source>
        <dbReference type="EMBL" id="MFC5133412.1"/>
    </source>
</evidence>
<organism evidence="2 3">
    <name type="scientific">Halorubrum glutamatedens</name>
    <dbReference type="NCBI Taxonomy" id="2707018"/>
    <lineage>
        <taxon>Archaea</taxon>
        <taxon>Methanobacteriati</taxon>
        <taxon>Methanobacteriota</taxon>
        <taxon>Stenosarchaea group</taxon>
        <taxon>Halobacteria</taxon>
        <taxon>Halobacteriales</taxon>
        <taxon>Haloferacaceae</taxon>
        <taxon>Halorubrum</taxon>
    </lineage>
</organism>
<feature type="transmembrane region" description="Helical" evidence="1">
    <location>
        <begin position="37"/>
        <end position="56"/>
    </location>
</feature>
<name>A0ABD5QMM3_9EURY</name>
<protein>
    <submittedName>
        <fullName evidence="2">CbaC protein</fullName>
    </submittedName>
</protein>
<gene>
    <name evidence="2" type="ORF">ACFPJA_01530</name>
</gene>
<keyword evidence="1" id="KW-0472">Membrane</keyword>
<reference evidence="2 3" key="1">
    <citation type="journal article" date="2019" name="Int. J. Syst. Evol. Microbiol.">
        <title>The Global Catalogue of Microorganisms (GCM) 10K type strain sequencing project: providing services to taxonomists for standard genome sequencing and annotation.</title>
        <authorList>
            <consortium name="The Broad Institute Genomics Platform"/>
            <consortium name="The Broad Institute Genome Sequencing Center for Infectious Disease"/>
            <person name="Wu L."/>
            <person name="Ma J."/>
        </authorList>
    </citation>
    <scope>NUCLEOTIDE SEQUENCE [LARGE SCALE GENOMIC DNA]</scope>
    <source>
        <strain evidence="2 3">CGMCC 1.16026</strain>
    </source>
</reference>
<evidence type="ECO:0000256" key="1">
    <source>
        <dbReference type="SAM" id="Phobius"/>
    </source>
</evidence>
<evidence type="ECO:0000313" key="3">
    <source>
        <dbReference type="Proteomes" id="UP001596145"/>
    </source>
</evidence>
<dbReference type="AlphaFoldDB" id="A0ABD5QMM3"/>
<dbReference type="EMBL" id="JBHSKV010000001">
    <property type="protein sequence ID" value="MFC5133412.1"/>
    <property type="molecule type" value="Genomic_DNA"/>
</dbReference>
<sequence>MNVDVTRGGLLVGLAVFGVIVYELRTVLDALGLSLPIVPYMAGVFVLAGLAVWLVVLSGGWRTGPDEAG</sequence>
<comment type="caution">
    <text evidence="2">The sequence shown here is derived from an EMBL/GenBank/DDBJ whole genome shotgun (WGS) entry which is preliminary data.</text>
</comment>
<feature type="transmembrane region" description="Helical" evidence="1">
    <location>
        <begin position="6"/>
        <end position="25"/>
    </location>
</feature>